<name>A0A9P4TCP1_CURKU</name>
<feature type="compositionally biased region" description="Polar residues" evidence="2">
    <location>
        <begin position="505"/>
        <end position="531"/>
    </location>
</feature>
<evidence type="ECO:0000256" key="1">
    <source>
        <dbReference type="SAM" id="Coils"/>
    </source>
</evidence>
<dbReference type="OrthoDB" id="30417at2759"/>
<proteinExistence type="predicted"/>
<dbReference type="EMBL" id="SWKU01000015">
    <property type="protein sequence ID" value="KAF3000299.1"/>
    <property type="molecule type" value="Genomic_DNA"/>
</dbReference>
<feature type="compositionally biased region" description="Basic and acidic residues" evidence="2">
    <location>
        <begin position="887"/>
        <end position="902"/>
    </location>
</feature>
<feature type="compositionally biased region" description="Basic and acidic residues" evidence="2">
    <location>
        <begin position="349"/>
        <end position="359"/>
    </location>
</feature>
<evidence type="ECO:0000256" key="2">
    <source>
        <dbReference type="SAM" id="MobiDB-lite"/>
    </source>
</evidence>
<comment type="caution">
    <text evidence="3">The sequence shown here is derived from an EMBL/GenBank/DDBJ whole genome shotgun (WGS) entry which is preliminary data.</text>
</comment>
<sequence>MAPAYKVEELLALRDSVSESAVSLDKFADELVIKEVIPTTGSQGTLKRPSPSPSVKRGKAEQLLKEHGSPPGLRVTAGGRIVPGDLPPLGTRPSFNIYNPQTLRIAAGNIMAAQSQASSDATARIEIVGGQPIVVLGDRMFALPVVSNDSAMSAQTSVVNEPLPKQSTEVGAISTQGALPGLALTHSHPSQTPFEGMDLATLKNQQAVKKQELRTVEQTEVLQSGHQSETWRANMIEKKKSLIVELDTLRKQIATIESDPAVVHQTPSATPVDTVSALPPYMPSYQQPLPQPVYGYPPANPYAPVMMYPAPMGTFGTFPGPNPSPLNPLPLVHPAHSPGSTNRRSRAIEIKPPQEEPKKQVSSALDPKSPTYEPKNSPLDTVPPTPSPGKRSPWRRQETAQSESHTKRTLSHKPSLSSVDTTDFFPTNAHEHSSTRVAPSTNVSQPSQEDSKTTPATPDKSWPASPWNEGNSSRSRVIEHVPKNGSWPEAYGKPQPFSPIKPEGWSQTPAPVQIRTSQVAGSLHTTSSNDILTHDRSQQHTATDLWPLKLPTSMARLPSTFQEGFQAGYDHIGLPDSVEVLQGYIQGLLTFLSDSFNDRRSSASGRGSQAQTADSRVASLHGALAITTHRDSTISLTPGRNEALVGGQENVRAGHNIGAVGSRRDNAYSASDINRNVPAFPTGNDSTNGPRLINELSSKYSNPIGLFPENPSNGYRHPSLYPNSEQEMSKAPEKGTAPRSSSQAAHDSFGRQFFGSQLANRTNASHQPMQRFYPHQKENGPNELRRSNMSAGGPFANNRVSGLDGAMDDLADLVIETSVDSSQPHAGRANHPTTATSVEAEEPGASCFKTSGGKGKQKMSHSPIKTAMSAHDTTATSPTTTLNSPKKSGEHSPAKAKLEQVAHRFRRSKKDDPRAMSAEEKVTRSERWKKRFDTLKQSEKAEIEEYRKEESRRNGGRR</sequence>
<feature type="coiled-coil region" evidence="1">
    <location>
        <begin position="199"/>
        <end position="259"/>
    </location>
</feature>
<feature type="compositionally biased region" description="Polar residues" evidence="2">
    <location>
        <begin position="435"/>
        <end position="456"/>
    </location>
</feature>
<dbReference type="AlphaFoldDB" id="A0A9P4TCP1"/>
<feature type="region of interest" description="Disordered" evidence="2">
    <location>
        <begin position="349"/>
        <end position="538"/>
    </location>
</feature>
<reference evidence="3" key="1">
    <citation type="submission" date="2019-04" db="EMBL/GenBank/DDBJ databases">
        <title>Sequencing of skin fungus with MAO and IRED activity.</title>
        <authorList>
            <person name="Marsaioli A.J."/>
            <person name="Bonatto J.M.C."/>
            <person name="Reis Junior O."/>
        </authorList>
    </citation>
    <scope>NUCLEOTIDE SEQUENCE</scope>
    <source>
        <strain evidence="3">30M1</strain>
    </source>
</reference>
<gene>
    <name evidence="3" type="primary">MRE11_2</name>
    <name evidence="3" type="ORF">E8E13_008721</name>
</gene>
<feature type="region of interest" description="Disordered" evidence="2">
    <location>
        <begin position="772"/>
        <end position="794"/>
    </location>
</feature>
<keyword evidence="1" id="KW-0175">Coiled coil</keyword>
<feature type="compositionally biased region" description="Polar residues" evidence="2">
    <location>
        <begin position="412"/>
        <end position="425"/>
    </location>
</feature>
<feature type="compositionally biased region" description="Basic and acidic residues" evidence="2">
    <location>
        <begin position="909"/>
        <end position="958"/>
    </location>
</feature>
<feature type="region of interest" description="Disordered" evidence="2">
    <location>
        <begin position="709"/>
        <end position="746"/>
    </location>
</feature>
<accession>A0A9P4TCP1</accession>
<evidence type="ECO:0000313" key="4">
    <source>
        <dbReference type="Proteomes" id="UP000801428"/>
    </source>
</evidence>
<dbReference type="Proteomes" id="UP000801428">
    <property type="component" value="Unassembled WGS sequence"/>
</dbReference>
<protein>
    <submittedName>
        <fullName evidence="3">Meiotic recombination</fullName>
    </submittedName>
</protein>
<keyword evidence="4" id="KW-1185">Reference proteome</keyword>
<organism evidence="3 4">
    <name type="scientific">Curvularia kusanoi</name>
    <name type="common">Cochliobolus kusanoi</name>
    <dbReference type="NCBI Taxonomy" id="90978"/>
    <lineage>
        <taxon>Eukaryota</taxon>
        <taxon>Fungi</taxon>
        <taxon>Dikarya</taxon>
        <taxon>Ascomycota</taxon>
        <taxon>Pezizomycotina</taxon>
        <taxon>Dothideomycetes</taxon>
        <taxon>Pleosporomycetidae</taxon>
        <taxon>Pleosporales</taxon>
        <taxon>Pleosporineae</taxon>
        <taxon>Pleosporaceae</taxon>
        <taxon>Curvularia</taxon>
    </lineage>
</organism>
<feature type="compositionally biased region" description="Basic and acidic residues" evidence="2">
    <location>
        <begin position="775"/>
        <end position="786"/>
    </location>
</feature>
<feature type="region of interest" description="Disordered" evidence="2">
    <location>
        <begin position="820"/>
        <end position="958"/>
    </location>
</feature>
<evidence type="ECO:0000313" key="3">
    <source>
        <dbReference type="EMBL" id="KAF3000299.1"/>
    </source>
</evidence>